<dbReference type="PRINTS" id="PR00368">
    <property type="entry name" value="FADPNR"/>
</dbReference>
<dbReference type="RefSeq" id="WP_151079044.1">
    <property type="nucleotide sequence ID" value="NZ_CP047647.1"/>
</dbReference>
<dbReference type="PRINTS" id="PR00411">
    <property type="entry name" value="PNDRDTASEI"/>
</dbReference>
<keyword evidence="3 6" id="KW-0274">FAD</keyword>
<accession>A0A7L4ZVP9</accession>
<dbReference type="GO" id="GO:0003955">
    <property type="term" value="F:NAD(P)H dehydrogenase (quinone) activity"/>
    <property type="evidence" value="ECO:0007669"/>
    <property type="project" value="TreeGrafter"/>
</dbReference>
<keyword evidence="9" id="KW-1185">Reference proteome</keyword>
<dbReference type="Proteomes" id="UP000326380">
    <property type="component" value="Unassembled WGS sequence"/>
</dbReference>
<dbReference type="Gene3D" id="3.50.50.60">
    <property type="entry name" value="FAD/NAD(P)-binding domain"/>
    <property type="match status" value="2"/>
</dbReference>
<comment type="caution">
    <text evidence="8">The sequence shown here is derived from an EMBL/GenBank/DDBJ whole genome shotgun (WGS) entry which is preliminary data.</text>
</comment>
<dbReference type="InterPro" id="IPR016156">
    <property type="entry name" value="FAD/NAD-linked_Rdtase_dimer_sf"/>
</dbReference>
<dbReference type="PANTHER" id="PTHR43014:SF2">
    <property type="entry name" value="MERCURIC REDUCTASE"/>
    <property type="match status" value="1"/>
</dbReference>
<feature type="active site" description="Proton acceptor" evidence="5">
    <location>
        <position position="449"/>
    </location>
</feature>
<reference evidence="8 9" key="1">
    <citation type="submission" date="2019-09" db="EMBL/GenBank/DDBJ databases">
        <title>Genome sequence of Hymenobacter sp. M3.</title>
        <authorList>
            <person name="Srinivasan S."/>
        </authorList>
    </citation>
    <scope>NUCLEOTIDE SEQUENCE [LARGE SCALE GENOMIC DNA]</scope>
    <source>
        <strain evidence="8 9">M3</strain>
    </source>
</reference>
<dbReference type="SUPFAM" id="SSF55424">
    <property type="entry name" value="FAD/NAD-linked reductases, dimerisation (C-terminal) domain"/>
    <property type="match status" value="1"/>
</dbReference>
<feature type="binding site" evidence="6">
    <location>
        <begin position="185"/>
        <end position="192"/>
    </location>
    <ligand>
        <name>NAD(+)</name>
        <dbReference type="ChEBI" id="CHEBI:57540"/>
    </ligand>
</feature>
<dbReference type="SUPFAM" id="SSF51905">
    <property type="entry name" value="FAD/NAD(P)-binding domain"/>
    <property type="match status" value="1"/>
</dbReference>
<feature type="binding site" evidence="6">
    <location>
        <position position="276"/>
    </location>
    <ligand>
        <name>NAD(+)</name>
        <dbReference type="ChEBI" id="CHEBI:57540"/>
    </ligand>
</feature>
<keyword evidence="6" id="KW-0547">Nucleotide-binding</keyword>
<dbReference type="Gene3D" id="3.30.390.30">
    <property type="match status" value="1"/>
</dbReference>
<name>A0A7L4ZVP9_9BACT</name>
<keyword evidence="6" id="KW-0520">NAD</keyword>
<evidence type="ECO:0000313" key="9">
    <source>
        <dbReference type="Proteomes" id="UP000326380"/>
    </source>
</evidence>
<dbReference type="InterPro" id="IPR004099">
    <property type="entry name" value="Pyr_nucl-diS_OxRdtase_dimer"/>
</dbReference>
<dbReference type="Pfam" id="PF07992">
    <property type="entry name" value="Pyr_redox_2"/>
    <property type="match status" value="1"/>
</dbReference>
<keyword evidence="2" id="KW-0285">Flavoprotein</keyword>
<dbReference type="InterPro" id="IPR036188">
    <property type="entry name" value="FAD/NAD-bd_sf"/>
</dbReference>
<sequence length="464" mass="49995">MPTPSSFDALIIGSGQAGNPLAYALADAGRRVALIEQDHLGGSCINYGCSPTKALLAAAHRAHDVRTAGELGISVAPPVLDMPAVIARKNALVARHREAIRKNLTVEHPGITVLHGHAAFVGPHTLLVTPRERVEAERVTAPLVFINTGTQPAWPAIEGIQHVGALTNETLLDLPELPEHLVILGGSYIGVEFGQMYRRFGSRVTIVDTEPRIMAREDADVSKELQKLLEAEGVEFVLGGRVQSAARGTNGHVTLTVQTRTGERRLRGSHLLLATGRTPNTASLNLGAAGIKTDEHGFVVVDERLHTGVRGVYALGDVKGGPQFTHISYDDYRLVRDQVLHGIGRRTEARPVPYVVFTDPQLGCVGLSEKEAKKQGVPYRVGKLPVFHIGRARETGRTAGFIKVLVGADDRLLGAAVLSPEGGEIMSMLQIAMAGRLKYQQLRDMVLAHPTWAEALNNVFAQLK</sequence>
<protein>
    <submittedName>
        <fullName evidence="8">Mercuric reductase</fullName>
    </submittedName>
</protein>
<feature type="binding site" evidence="6">
    <location>
        <position position="317"/>
    </location>
    <ligand>
        <name>FAD</name>
        <dbReference type="ChEBI" id="CHEBI:57692"/>
    </ligand>
</feature>
<dbReference type="FunFam" id="3.30.390.30:FF:000001">
    <property type="entry name" value="Dihydrolipoyl dehydrogenase"/>
    <property type="match status" value="1"/>
</dbReference>
<dbReference type="EMBL" id="VTWU01000004">
    <property type="protein sequence ID" value="KAA9332112.1"/>
    <property type="molecule type" value="Genomic_DNA"/>
</dbReference>
<dbReference type="InterPro" id="IPR023753">
    <property type="entry name" value="FAD/NAD-binding_dom"/>
</dbReference>
<feature type="disulfide bond" description="Redox-active" evidence="7">
    <location>
        <begin position="44"/>
        <end position="49"/>
    </location>
</feature>
<proteinExistence type="inferred from homology"/>
<dbReference type="InterPro" id="IPR001100">
    <property type="entry name" value="Pyr_nuc-diS_OxRdtase"/>
</dbReference>
<keyword evidence="4" id="KW-0560">Oxidoreductase</keyword>
<dbReference type="Pfam" id="PF02852">
    <property type="entry name" value="Pyr_redox_dim"/>
    <property type="match status" value="1"/>
</dbReference>
<comment type="cofactor">
    <cofactor evidence="6">
        <name>FAD</name>
        <dbReference type="ChEBI" id="CHEBI:57692"/>
    </cofactor>
    <text evidence="6">Binds 1 FAD per subunit.</text>
</comment>
<evidence type="ECO:0000256" key="2">
    <source>
        <dbReference type="ARBA" id="ARBA00022630"/>
    </source>
</evidence>
<evidence type="ECO:0000256" key="7">
    <source>
        <dbReference type="PIRSR" id="PIRSR000350-4"/>
    </source>
</evidence>
<gene>
    <name evidence="8" type="ORF">F0P96_11530</name>
</gene>
<dbReference type="PIRSF" id="PIRSF000350">
    <property type="entry name" value="Mercury_reductase_MerA"/>
    <property type="match status" value="1"/>
</dbReference>
<dbReference type="PANTHER" id="PTHR43014">
    <property type="entry name" value="MERCURIC REDUCTASE"/>
    <property type="match status" value="1"/>
</dbReference>
<evidence type="ECO:0000256" key="6">
    <source>
        <dbReference type="PIRSR" id="PIRSR000350-3"/>
    </source>
</evidence>
<dbReference type="GO" id="GO:0050660">
    <property type="term" value="F:flavin adenine dinucleotide binding"/>
    <property type="evidence" value="ECO:0007669"/>
    <property type="project" value="TreeGrafter"/>
</dbReference>
<evidence type="ECO:0000256" key="3">
    <source>
        <dbReference type="ARBA" id="ARBA00022827"/>
    </source>
</evidence>
<evidence type="ECO:0000256" key="5">
    <source>
        <dbReference type="PIRSR" id="PIRSR000350-2"/>
    </source>
</evidence>
<dbReference type="AlphaFoldDB" id="A0A7L4ZVP9"/>
<evidence type="ECO:0000313" key="8">
    <source>
        <dbReference type="EMBL" id="KAA9332112.1"/>
    </source>
</evidence>
<comment type="similarity">
    <text evidence="1">Belongs to the class-I pyridine nucleotide-disulfide oxidoreductase family.</text>
</comment>
<organism evidence="8 9">
    <name type="scientific">Hymenobacter busanensis</name>
    <dbReference type="NCBI Taxonomy" id="2607656"/>
    <lineage>
        <taxon>Bacteria</taxon>
        <taxon>Pseudomonadati</taxon>
        <taxon>Bacteroidota</taxon>
        <taxon>Cytophagia</taxon>
        <taxon>Cytophagales</taxon>
        <taxon>Hymenobacteraceae</taxon>
        <taxon>Hymenobacter</taxon>
    </lineage>
</organism>
<feature type="binding site" evidence="6">
    <location>
        <position position="53"/>
    </location>
    <ligand>
        <name>FAD</name>
        <dbReference type="ChEBI" id="CHEBI:57692"/>
    </ligand>
</feature>
<evidence type="ECO:0000256" key="4">
    <source>
        <dbReference type="ARBA" id="ARBA00023002"/>
    </source>
</evidence>
<evidence type="ECO:0000256" key="1">
    <source>
        <dbReference type="ARBA" id="ARBA00007532"/>
    </source>
</evidence>